<keyword evidence="2" id="KW-1185">Reference proteome</keyword>
<organism evidence="1 2">
    <name type="scientific">Camellia sinensis</name>
    <name type="common">Tea plant</name>
    <name type="synonym">Thea sinensis</name>
    <dbReference type="NCBI Taxonomy" id="4442"/>
    <lineage>
        <taxon>Eukaryota</taxon>
        <taxon>Viridiplantae</taxon>
        <taxon>Streptophyta</taxon>
        <taxon>Embryophyta</taxon>
        <taxon>Tracheophyta</taxon>
        <taxon>Spermatophyta</taxon>
        <taxon>Magnoliopsida</taxon>
        <taxon>eudicotyledons</taxon>
        <taxon>Gunneridae</taxon>
        <taxon>Pentapetalae</taxon>
        <taxon>asterids</taxon>
        <taxon>Ericales</taxon>
        <taxon>Theaceae</taxon>
        <taxon>Camellia</taxon>
    </lineage>
</organism>
<proteinExistence type="predicted"/>
<protein>
    <submittedName>
        <fullName evidence="1">Uncharacterized protein</fullName>
    </submittedName>
</protein>
<comment type="caution">
    <text evidence="1">The sequence shown here is derived from an EMBL/GenBank/DDBJ whole genome shotgun (WGS) entry which is preliminary data.</text>
</comment>
<reference evidence="2" key="1">
    <citation type="journal article" date="2020" name="Nat. Commun.">
        <title>Genome assembly of wild tea tree DASZ reveals pedigree and selection history of tea varieties.</title>
        <authorList>
            <person name="Zhang W."/>
            <person name="Zhang Y."/>
            <person name="Qiu H."/>
            <person name="Guo Y."/>
            <person name="Wan H."/>
            <person name="Zhang X."/>
            <person name="Scossa F."/>
            <person name="Alseekh S."/>
            <person name="Zhang Q."/>
            <person name="Wang P."/>
            <person name="Xu L."/>
            <person name="Schmidt M.H."/>
            <person name="Jia X."/>
            <person name="Li D."/>
            <person name="Zhu A."/>
            <person name="Guo F."/>
            <person name="Chen W."/>
            <person name="Ni D."/>
            <person name="Usadel B."/>
            <person name="Fernie A.R."/>
            <person name="Wen W."/>
        </authorList>
    </citation>
    <scope>NUCLEOTIDE SEQUENCE [LARGE SCALE GENOMIC DNA]</scope>
    <source>
        <strain evidence="2">cv. G240</strain>
    </source>
</reference>
<gene>
    <name evidence="1" type="ORF">HYC85_014351</name>
</gene>
<reference evidence="1 2" key="2">
    <citation type="submission" date="2020-07" db="EMBL/GenBank/DDBJ databases">
        <title>Genome assembly of wild tea tree DASZ reveals pedigree and selection history of tea varieties.</title>
        <authorList>
            <person name="Zhang W."/>
        </authorList>
    </citation>
    <scope>NUCLEOTIDE SEQUENCE [LARGE SCALE GENOMIC DNA]</scope>
    <source>
        <strain evidence="2">cv. G240</strain>
        <tissue evidence="1">Leaf</tissue>
    </source>
</reference>
<dbReference type="AlphaFoldDB" id="A0A7J7H968"/>
<dbReference type="Proteomes" id="UP000593564">
    <property type="component" value="Unassembled WGS sequence"/>
</dbReference>
<sequence>MVFLFSFPPNNTTSSLCLLRSTRSTVYKMMVGYNTKPGAHTQKPVAEETVGPTPYYPFALSKQNYCDKGTGFPNRLSQIRLLVSQRDSIQPSVIPNLSCSLSINTFKYQTLQSTFIKNQERNREKKKRKEKLQKK</sequence>
<accession>A0A7J7H968</accession>
<name>A0A7J7H968_CAMSI</name>
<evidence type="ECO:0000313" key="1">
    <source>
        <dbReference type="EMBL" id="KAF5948394.1"/>
    </source>
</evidence>
<evidence type="ECO:0000313" key="2">
    <source>
        <dbReference type="Proteomes" id="UP000593564"/>
    </source>
</evidence>
<dbReference type="EMBL" id="JACBKZ010000006">
    <property type="protein sequence ID" value="KAF5948394.1"/>
    <property type="molecule type" value="Genomic_DNA"/>
</dbReference>